<protein>
    <recommendedName>
        <fullName evidence="3">protein-serine/threonine phosphatase</fullName>
        <ecNumber evidence="3">3.1.3.16</ecNumber>
    </recommendedName>
</protein>
<evidence type="ECO:0000256" key="1">
    <source>
        <dbReference type="ARBA" id="ARBA00001936"/>
    </source>
</evidence>
<feature type="region of interest" description="Disordered" evidence="10">
    <location>
        <begin position="242"/>
        <end position="333"/>
    </location>
</feature>
<comment type="cofactor">
    <cofactor evidence="1">
        <name>Mn(2+)</name>
        <dbReference type="ChEBI" id="CHEBI:29035"/>
    </cofactor>
</comment>
<dbReference type="eggNOG" id="KOG0697">
    <property type="taxonomic scope" value="Eukaryota"/>
</dbReference>
<feature type="domain" description="PPM-type phosphatase" evidence="11">
    <location>
        <begin position="109"/>
        <end position="487"/>
    </location>
</feature>
<dbReference type="SMART" id="SM00331">
    <property type="entry name" value="PP2C_SIG"/>
    <property type="match status" value="1"/>
</dbReference>
<dbReference type="InterPro" id="IPR015655">
    <property type="entry name" value="PP2C"/>
</dbReference>
<dbReference type="SUPFAM" id="SSF81606">
    <property type="entry name" value="PP2C-like"/>
    <property type="match status" value="1"/>
</dbReference>
<dbReference type="EC" id="3.1.3.16" evidence="3"/>
<dbReference type="KEGG" id="bpg:Bathy01g01930"/>
<keyword evidence="8" id="KW-0464">Manganese</keyword>
<dbReference type="Pfam" id="PF00481">
    <property type="entry name" value="PP2C"/>
    <property type="match status" value="2"/>
</dbReference>
<dbReference type="AlphaFoldDB" id="K8E9M0"/>
<evidence type="ECO:0000256" key="9">
    <source>
        <dbReference type="RuleBase" id="RU003465"/>
    </source>
</evidence>
<feature type="compositionally biased region" description="Acidic residues" evidence="10">
    <location>
        <begin position="242"/>
        <end position="258"/>
    </location>
</feature>
<dbReference type="PROSITE" id="PS51746">
    <property type="entry name" value="PPM_2"/>
    <property type="match status" value="1"/>
</dbReference>
<evidence type="ECO:0000256" key="6">
    <source>
        <dbReference type="ARBA" id="ARBA00022842"/>
    </source>
</evidence>
<evidence type="ECO:0000256" key="5">
    <source>
        <dbReference type="ARBA" id="ARBA00022801"/>
    </source>
</evidence>
<dbReference type="STRING" id="41875.K8E9M0"/>
<keyword evidence="13" id="KW-1185">Reference proteome</keyword>
<dbReference type="SMART" id="SM00332">
    <property type="entry name" value="PP2Cc"/>
    <property type="match status" value="1"/>
</dbReference>
<evidence type="ECO:0000256" key="2">
    <source>
        <dbReference type="ARBA" id="ARBA00001946"/>
    </source>
</evidence>
<dbReference type="GO" id="GO:0046872">
    <property type="term" value="F:metal ion binding"/>
    <property type="evidence" value="ECO:0007669"/>
    <property type="project" value="UniProtKB-KW"/>
</dbReference>
<dbReference type="PANTHER" id="PTHR47992">
    <property type="entry name" value="PROTEIN PHOSPHATASE"/>
    <property type="match status" value="1"/>
</dbReference>
<dbReference type="GeneID" id="19017928"/>
<feature type="region of interest" description="Disordered" evidence="10">
    <location>
        <begin position="556"/>
        <end position="622"/>
    </location>
</feature>
<accession>K8E9M0</accession>
<evidence type="ECO:0000313" key="13">
    <source>
        <dbReference type="Proteomes" id="UP000198341"/>
    </source>
</evidence>
<feature type="compositionally biased region" description="Acidic residues" evidence="10">
    <location>
        <begin position="55"/>
        <end position="69"/>
    </location>
</feature>
<dbReference type="RefSeq" id="XP_007515455.1">
    <property type="nucleotide sequence ID" value="XM_007515393.1"/>
</dbReference>
<dbReference type="PROSITE" id="PS01032">
    <property type="entry name" value="PPM_1"/>
    <property type="match status" value="1"/>
</dbReference>
<reference evidence="12 13" key="1">
    <citation type="submission" date="2011-10" db="EMBL/GenBank/DDBJ databases">
        <authorList>
            <person name="Genoscope - CEA"/>
        </authorList>
    </citation>
    <scope>NUCLEOTIDE SEQUENCE [LARGE SCALE GENOMIC DNA]</scope>
    <source>
        <strain evidence="12 13">RCC 1105</strain>
    </source>
</reference>
<name>K8E9M0_9CHLO</name>
<keyword evidence="4" id="KW-0479">Metal-binding</keyword>
<evidence type="ECO:0000313" key="12">
    <source>
        <dbReference type="EMBL" id="CCO14334.1"/>
    </source>
</evidence>
<organism evidence="12 13">
    <name type="scientific">Bathycoccus prasinos</name>
    <dbReference type="NCBI Taxonomy" id="41875"/>
    <lineage>
        <taxon>Eukaryota</taxon>
        <taxon>Viridiplantae</taxon>
        <taxon>Chlorophyta</taxon>
        <taxon>Mamiellophyceae</taxon>
        <taxon>Mamiellales</taxon>
        <taxon>Bathycoccaceae</taxon>
        <taxon>Bathycoccus</taxon>
    </lineage>
</organism>
<gene>
    <name evidence="12" type="ORF">Bathy01g01930</name>
</gene>
<dbReference type="EMBL" id="FO082278">
    <property type="protein sequence ID" value="CCO14334.1"/>
    <property type="molecule type" value="Genomic_DNA"/>
</dbReference>
<dbReference type="InterPro" id="IPR001932">
    <property type="entry name" value="PPM-type_phosphatase-like_dom"/>
</dbReference>
<dbReference type="GO" id="GO:0004722">
    <property type="term" value="F:protein serine/threonine phosphatase activity"/>
    <property type="evidence" value="ECO:0007669"/>
    <property type="project" value="UniProtKB-EC"/>
</dbReference>
<dbReference type="Proteomes" id="UP000198341">
    <property type="component" value="Chromosome 1"/>
</dbReference>
<dbReference type="Gene3D" id="3.60.40.10">
    <property type="entry name" value="PPM-type phosphatase domain"/>
    <property type="match status" value="1"/>
</dbReference>
<dbReference type="eggNOG" id="KOG0698">
    <property type="taxonomic scope" value="Eukaryota"/>
</dbReference>
<dbReference type="CDD" id="cd00143">
    <property type="entry name" value="PP2Cc"/>
    <property type="match status" value="1"/>
</dbReference>
<feature type="region of interest" description="Disordered" evidence="10">
    <location>
        <begin position="52"/>
        <end position="85"/>
    </location>
</feature>
<feature type="compositionally biased region" description="Polar residues" evidence="10">
    <location>
        <begin position="270"/>
        <end position="300"/>
    </location>
</feature>
<keyword evidence="6" id="KW-0460">Magnesium</keyword>
<dbReference type="InterPro" id="IPR036457">
    <property type="entry name" value="PPM-type-like_dom_sf"/>
</dbReference>
<comment type="cofactor">
    <cofactor evidence="2">
        <name>Mg(2+)</name>
        <dbReference type="ChEBI" id="CHEBI:18420"/>
    </cofactor>
</comment>
<feature type="compositionally biased region" description="Basic and acidic residues" evidence="10">
    <location>
        <begin position="70"/>
        <end position="81"/>
    </location>
</feature>
<feature type="region of interest" description="Disordered" evidence="10">
    <location>
        <begin position="1"/>
        <end position="37"/>
    </location>
</feature>
<keyword evidence="7 9" id="KW-0904">Protein phosphatase</keyword>
<evidence type="ECO:0000256" key="7">
    <source>
        <dbReference type="ARBA" id="ARBA00022912"/>
    </source>
</evidence>
<evidence type="ECO:0000256" key="10">
    <source>
        <dbReference type="SAM" id="MobiDB-lite"/>
    </source>
</evidence>
<sequence length="622" mass="68846">MILNGRVLFGVGGGQKQQQQQQHRRGSFARESADFGSSVNCEPKVPFVLNGSCEREEEEEEEDKEEEEDNNNKEDKADVTTKRRASLSSSKAMILGKRKQMNGKQFACVFDCSSVKGERQYMEDRWNVVRSKCNRVAVFGVYDGHGGCQVSELLAKTLGEKITRDVGRLKRKPKETIAEAFREVDEVAVKENPGKCRRSQVSGKLLGSPGAGSTAIVAVVCSWGKVYFANVGDSKATVVRLEEEEEEEEEERENDENDANVRARGKNKDNNNTPTRASSRRQSLSHSNRSTPVKQRSTTPARKRQQLKTTNSDHAKNNSKVFFETPDQRPAREDERTRINNIGGKILKSRDGSARVEGILAVTRAFGNAGIKQFVEAVPEIFEFPIEHCGTVVLCTDGVTDVMNTEDVSSLVAKTIEDDKRARIERRKRRMSLNNNEVATKNGRNSRLGSPHKDLTLRNERTSSETLTSVSIKRRSRDNVTAVVFRCSQNLSSFDYILAETTTTTTTAAHIHSAIVNHVRTVPTSPVLSPIKTDLSKGGVESDELAVHLRESVQAISAANTPSPNKKKKAKSISSPNSPLPLPLSSNKKEKKKATEPKATKNTKSPLGVLKKEEVRSPTLNA</sequence>
<evidence type="ECO:0000256" key="8">
    <source>
        <dbReference type="ARBA" id="ARBA00023211"/>
    </source>
</evidence>
<evidence type="ECO:0000256" key="3">
    <source>
        <dbReference type="ARBA" id="ARBA00013081"/>
    </source>
</evidence>
<keyword evidence="5 9" id="KW-0378">Hydrolase</keyword>
<dbReference type="OrthoDB" id="10264738at2759"/>
<dbReference type="InterPro" id="IPR000222">
    <property type="entry name" value="PP2C_BS"/>
</dbReference>
<comment type="similarity">
    <text evidence="9">Belongs to the PP2C family.</text>
</comment>
<evidence type="ECO:0000256" key="4">
    <source>
        <dbReference type="ARBA" id="ARBA00022723"/>
    </source>
</evidence>
<evidence type="ECO:0000259" key="11">
    <source>
        <dbReference type="PROSITE" id="PS51746"/>
    </source>
</evidence>
<proteinExistence type="inferred from homology"/>